<organism evidence="1 2">
    <name type="scientific">Crocosphaera subtropica (strain ATCC 51142 / BH68)</name>
    <name type="common">Cyanothece sp. (strain ATCC 51142)</name>
    <dbReference type="NCBI Taxonomy" id="43989"/>
    <lineage>
        <taxon>Bacteria</taxon>
        <taxon>Bacillati</taxon>
        <taxon>Cyanobacteriota</taxon>
        <taxon>Cyanophyceae</taxon>
        <taxon>Oscillatoriophycideae</taxon>
        <taxon>Chroococcales</taxon>
        <taxon>Aphanothecaceae</taxon>
        <taxon>Crocosphaera</taxon>
        <taxon>Crocosphaera subtropica</taxon>
    </lineage>
</organism>
<sequence>MAYARLTSASPQQVANLLGDYYVSGSLIVRIIKVN</sequence>
<dbReference type="AlphaFoldDB" id="B1X2Y4"/>
<dbReference type="EMBL" id="CP000807">
    <property type="protein sequence ID" value="ACB54495.1"/>
    <property type="molecule type" value="Genomic_DNA"/>
</dbReference>
<protein>
    <submittedName>
        <fullName evidence="1">Uncharacterized protein</fullName>
    </submittedName>
</protein>
<dbReference type="HOGENOM" id="CLU_3364517_0_0_3"/>
<name>B1X2Y4_CROS5</name>
<dbReference type="Proteomes" id="UP000001203">
    <property type="component" value="Chromosome linear"/>
</dbReference>
<gene>
    <name evidence="1" type="ordered locus">cce_5149</name>
</gene>
<keyword evidence="2" id="KW-1185">Reference proteome</keyword>
<accession>B1X2Y4</accession>
<evidence type="ECO:0000313" key="1">
    <source>
        <dbReference type="EMBL" id="ACB54495.1"/>
    </source>
</evidence>
<reference evidence="1 2" key="1">
    <citation type="journal article" date="2008" name="Proc. Natl. Acad. Sci. U.S.A.">
        <title>The genome of Cyanothece 51142, a unicellular diazotrophic cyanobacterium important in the marine nitrogen cycle.</title>
        <authorList>
            <person name="Welsh E.A."/>
            <person name="Liberton M."/>
            <person name="Stoeckel J."/>
            <person name="Loh T."/>
            <person name="Elvitigala T."/>
            <person name="Wang C."/>
            <person name="Wollam A."/>
            <person name="Fulton R.S."/>
            <person name="Clifton S.W."/>
            <person name="Jacobs J.M."/>
            <person name="Aurora R."/>
            <person name="Ghosh B.K."/>
            <person name="Sherman L.A."/>
            <person name="Smith R.D."/>
            <person name="Wilson R.K."/>
            <person name="Pakrasi H.B."/>
        </authorList>
    </citation>
    <scope>NUCLEOTIDE SEQUENCE [LARGE SCALE GENOMIC DNA]</scope>
    <source>
        <strain evidence="2">ATCC 51142 / BH68</strain>
    </source>
</reference>
<evidence type="ECO:0000313" key="2">
    <source>
        <dbReference type="Proteomes" id="UP000001203"/>
    </source>
</evidence>
<dbReference type="KEGG" id="cyt:cce_5149"/>
<proteinExistence type="predicted"/>